<feature type="transmembrane region" description="Helical" evidence="12">
    <location>
        <begin position="300"/>
        <end position="330"/>
    </location>
</feature>
<evidence type="ECO:0000256" key="7">
    <source>
        <dbReference type="ARBA" id="ARBA00023012"/>
    </source>
</evidence>
<dbReference type="InterPro" id="IPR001789">
    <property type="entry name" value="Sig_transdc_resp-reg_receiver"/>
</dbReference>
<reference evidence="15 16" key="3">
    <citation type="journal article" date="2008" name="FEMS Microbiol. Ecol.">
        <title>Identification and characterization of genes underlying chitinolysis in Collimonas fungivorans Ter331.</title>
        <authorList>
            <person name="Fritsche K."/>
            <person name="de Boer W."/>
            <person name="Gerards S."/>
            <person name="van den Berg M."/>
            <person name="van Veen J.A."/>
            <person name="Leveau J.H."/>
        </authorList>
    </citation>
    <scope>NUCLEOTIDE SEQUENCE [LARGE SCALE GENOMIC DNA]</scope>
    <source>
        <strain evidence="15 16">Ter331</strain>
    </source>
</reference>
<dbReference type="HOGENOM" id="CLU_008084_1_0_4"/>
<dbReference type="PROSITE" id="PS50110">
    <property type="entry name" value="RESPONSE_REGULATORY"/>
    <property type="match status" value="1"/>
</dbReference>
<dbReference type="Pfam" id="PF00512">
    <property type="entry name" value="HisKA"/>
    <property type="match status" value="1"/>
</dbReference>
<dbReference type="Gene3D" id="1.10.287.130">
    <property type="match status" value="1"/>
</dbReference>
<feature type="modified residue" description="4-aspartylphosphate" evidence="11">
    <location>
        <position position="1014"/>
    </location>
</feature>
<dbReference type="SMART" id="SM00387">
    <property type="entry name" value="HATPase_c"/>
    <property type="match status" value="1"/>
</dbReference>
<feature type="domain" description="Histidine kinase" evidence="13">
    <location>
        <begin position="725"/>
        <end position="942"/>
    </location>
</feature>
<keyword evidence="12" id="KW-0472">Membrane</keyword>
<evidence type="ECO:0000256" key="2">
    <source>
        <dbReference type="ARBA" id="ARBA00012438"/>
    </source>
</evidence>
<feature type="transmembrane region" description="Helical" evidence="12">
    <location>
        <begin position="350"/>
        <end position="370"/>
    </location>
</feature>
<dbReference type="FunFam" id="3.30.565.10:FF:000010">
    <property type="entry name" value="Sensor histidine kinase RcsC"/>
    <property type="match status" value="1"/>
</dbReference>
<dbReference type="CDD" id="cd17546">
    <property type="entry name" value="REC_hyHK_CKI1_RcsC-like"/>
    <property type="match status" value="1"/>
</dbReference>
<keyword evidence="6" id="KW-0418">Kinase</keyword>
<keyword evidence="4 15" id="KW-0808">Transferase</keyword>
<dbReference type="Proteomes" id="UP000008392">
    <property type="component" value="Chromosome"/>
</dbReference>
<feature type="transmembrane region" description="Helical" evidence="12">
    <location>
        <begin position="116"/>
        <end position="138"/>
    </location>
</feature>
<dbReference type="CDD" id="cd00082">
    <property type="entry name" value="HisKA"/>
    <property type="match status" value="1"/>
</dbReference>
<dbReference type="InterPro" id="IPR036097">
    <property type="entry name" value="HisK_dim/P_sf"/>
</dbReference>
<dbReference type="SUPFAM" id="SSF52172">
    <property type="entry name" value="CheY-like"/>
    <property type="match status" value="1"/>
</dbReference>
<keyword evidence="8" id="KW-0843">Virulence</keyword>
<gene>
    <name evidence="15" type="ordered locus">CFU_2931</name>
</gene>
<sequence>MPLGIFHIRQMTYPTRPELVRKLLKQNCCCFVPHAQGHPSNVKITATQRIVKVRRDYNTWVGNETLEDYALRFTPRSFRKWSEFRLANTALGAISFLALEAISGTITLNYGFANAFWAIVCVSILFFLTGLPISYYAAKYGVDMDLLTRGAGFGYIGSTITSLIYATFTFIFFAVEASIMAQAIELYFGLPLVLGYIICALVVIPLVTYGITLINRLQMWTQPLWLVLLVLPYVCVLHKEPDALANLMTFAGRAENGSSFDLVLFGSAATVAFSLIAQIGEQVDFLRFLPEKTSANRYRWWSALLLAGPGWILLGAAKMLGGALLAFLAIQHEVPIGKAVEPTQMYLIAYRYVFSDPALVLAAVTLLVVVSQIKINVTNAYAGSLAWSNFFARLTHSHPGRVVWLVFNVLIALLLMEIGVFNALEHVLALYALVAISWIGAVVSDLVINKPLGLSPPHIEFKRAHLYDINPVGVGAMLIASALSALALSGMFGSVARALAPFIALGSALLIAPVIAYATKGKYYIARHDQLADSHHGQLECVICGNHFETPDMAHCPAYQGAICSLCCSLDARCNDRCKEASRMPDQIFNTLRGFLPERFTLKLNTRIGHYLIVFSLVSGGLAVVLWLLYYQQLAGMSGLAGGGPDSMAGIFIKLFASLLVFIGVGSWWLVLTNESRSVAHEESERQTNLLLQEIDAHNQTDAALQRAKEAAEAANLAKSRFVTGMSHELRTPLNSILGYAQILQVDHAIPEGRRDAIGVIRRSGEHLLSLIDGLLDIAKIEAGKMRLATDELPLHEFLDQIVQMFAPQAEQKGLAFRFEKIGRIPEVVQVDQKRLRQILINLLGNAVKFTDAGHVTLRVRHAREITYFEVEDSGIGIAEEDIARVFLPFERSNAANLREDIGTGLGLAISSMLTHIMGGALSVASDIGKGSTFQLKIYLSEVRAPRRRIKLEDQMSGYLGPRKRILVVDDQASQRAVLSAMLAPLGFDISEVASGAACLAEIARAMPDMVLLDIAMPAMDGGAVCRAIRSQGHASLPIIIVSANAFESTPQQIDPLSYNDFVVKPVSFNDLLSKIRLHLKVDWISDPAPQAAAGAAAGSAILVVPAREKLQALLELGAIGYIKGIVGKLDEIEQQDPLYQPFTRELRELVKRFRLNDYSARLQALLHQAGEHPAQRIDSA</sequence>
<keyword evidence="7" id="KW-0902">Two-component regulatory system</keyword>
<dbReference type="PANTHER" id="PTHR43047:SF64">
    <property type="entry name" value="HISTIDINE KINASE CONTAINING CHEY-HOMOLOGOUS RECEIVER DOMAIN AND PAS DOMAIN-RELATED"/>
    <property type="match status" value="1"/>
</dbReference>
<evidence type="ECO:0000256" key="5">
    <source>
        <dbReference type="ARBA" id="ARBA00022729"/>
    </source>
</evidence>
<dbReference type="InterPro" id="IPR003661">
    <property type="entry name" value="HisK_dim/P_dom"/>
</dbReference>
<dbReference type="Pfam" id="PF00072">
    <property type="entry name" value="Response_reg"/>
    <property type="match status" value="1"/>
</dbReference>
<evidence type="ECO:0000259" key="14">
    <source>
        <dbReference type="PROSITE" id="PS50110"/>
    </source>
</evidence>
<reference evidence="15 16" key="5">
    <citation type="journal article" date="2011" name="ISME J.">
        <title>Dual transcriptional profiling of a bacterial/fungal confrontation: Collimonas fungivorans versus Aspergillus niger.</title>
        <authorList>
            <person name="Mela F."/>
            <person name="Fritsche K."/>
            <person name="de Boer W."/>
            <person name="van Veen J.A."/>
            <person name="de Graaff L.H."/>
            <person name="van den Berg M."/>
            <person name="Leveau J.H."/>
        </authorList>
    </citation>
    <scope>NUCLEOTIDE SEQUENCE [LARGE SCALE GENOMIC DNA]</scope>
    <source>
        <strain evidence="15 16">Ter331</strain>
    </source>
</reference>
<dbReference type="EMBL" id="CP002745">
    <property type="protein sequence ID" value="AEK62757.1"/>
    <property type="molecule type" value="Genomic_DNA"/>
</dbReference>
<evidence type="ECO:0000256" key="12">
    <source>
        <dbReference type="SAM" id="Phobius"/>
    </source>
</evidence>
<organism evidence="15 16">
    <name type="scientific">Collimonas fungivorans (strain Ter331)</name>
    <dbReference type="NCBI Taxonomy" id="1005048"/>
    <lineage>
        <taxon>Bacteria</taxon>
        <taxon>Pseudomonadati</taxon>
        <taxon>Pseudomonadota</taxon>
        <taxon>Betaproteobacteria</taxon>
        <taxon>Burkholderiales</taxon>
        <taxon>Oxalobacteraceae</taxon>
        <taxon>Collimonas</taxon>
    </lineage>
</organism>
<dbReference type="PRINTS" id="PR00344">
    <property type="entry name" value="BCTRLSENSOR"/>
</dbReference>
<keyword evidence="12" id="KW-1133">Transmembrane helix</keyword>
<dbReference type="EC" id="2.7.13.3" evidence="2"/>
<keyword evidence="12" id="KW-0812">Transmembrane</keyword>
<feature type="transmembrane region" description="Helical" evidence="12">
    <location>
        <begin position="187"/>
        <end position="211"/>
    </location>
</feature>
<dbReference type="InterPro" id="IPR005467">
    <property type="entry name" value="His_kinase_dom"/>
</dbReference>
<dbReference type="CDD" id="cd16922">
    <property type="entry name" value="HATPase_EvgS-ArcB-TorS-like"/>
    <property type="match status" value="1"/>
</dbReference>
<dbReference type="PROSITE" id="PS50109">
    <property type="entry name" value="HIS_KIN"/>
    <property type="match status" value="1"/>
</dbReference>
<keyword evidence="16" id="KW-1185">Reference proteome</keyword>
<evidence type="ECO:0000313" key="15">
    <source>
        <dbReference type="EMBL" id="AEK62757.1"/>
    </source>
</evidence>
<feature type="transmembrane region" description="Helical" evidence="12">
    <location>
        <begin position="402"/>
        <end position="421"/>
    </location>
</feature>
<feature type="transmembrane region" description="Helical" evidence="12">
    <location>
        <begin position="498"/>
        <end position="518"/>
    </location>
</feature>
<dbReference type="SUPFAM" id="SSF47384">
    <property type="entry name" value="Homodimeric domain of signal transducing histidine kinase"/>
    <property type="match status" value="1"/>
</dbReference>
<dbReference type="PANTHER" id="PTHR43047">
    <property type="entry name" value="TWO-COMPONENT HISTIDINE PROTEIN KINASE"/>
    <property type="match status" value="1"/>
</dbReference>
<comment type="function">
    <text evidence="9">Member of the two-component regulatory system BvgS/BvgA. Phosphorylates BvgA via a four-step phosphorelay in response to environmental signals.</text>
</comment>
<dbReference type="KEGG" id="cfu:CFU_2931"/>
<evidence type="ECO:0000313" key="16">
    <source>
        <dbReference type="Proteomes" id="UP000008392"/>
    </source>
</evidence>
<evidence type="ECO:0000256" key="6">
    <source>
        <dbReference type="ARBA" id="ARBA00022777"/>
    </source>
</evidence>
<evidence type="ECO:0000256" key="10">
    <source>
        <dbReference type="ARBA" id="ARBA00070152"/>
    </source>
</evidence>
<reference evidence="15 16" key="4">
    <citation type="journal article" date="2010" name="Environ. Microbiol.">
        <title>The bacterial genus Collimonas: mycophagy, weathering and other adaptive solutions to life in oligotrophic soil environments.</title>
        <authorList>
            <person name="Leveau J.H."/>
            <person name="Uroz S."/>
            <person name="de Boer W."/>
        </authorList>
    </citation>
    <scope>NUCLEOTIDE SEQUENCE [LARGE SCALE GENOMIC DNA]</scope>
    <source>
        <strain evidence="15 16">Ter331</strain>
    </source>
</reference>
<dbReference type="InterPro" id="IPR036890">
    <property type="entry name" value="HATPase_C_sf"/>
</dbReference>
<dbReference type="InterPro" id="IPR011006">
    <property type="entry name" value="CheY-like_superfamily"/>
</dbReference>
<dbReference type="eggNOG" id="COG2205">
    <property type="taxonomic scope" value="Bacteria"/>
</dbReference>
<keyword evidence="3 11" id="KW-0597">Phosphoprotein</keyword>
<dbReference type="Gene3D" id="3.40.50.2300">
    <property type="match status" value="1"/>
</dbReference>
<dbReference type="GO" id="GO:0000155">
    <property type="term" value="F:phosphorelay sensor kinase activity"/>
    <property type="evidence" value="ECO:0007669"/>
    <property type="project" value="InterPro"/>
</dbReference>
<dbReference type="STRING" id="1005048.CFU_2931"/>
<feature type="transmembrane region" description="Helical" evidence="12">
    <location>
        <begin position="427"/>
        <end position="448"/>
    </location>
</feature>
<accession>G0ACG2</accession>
<evidence type="ECO:0000256" key="8">
    <source>
        <dbReference type="ARBA" id="ARBA00023026"/>
    </source>
</evidence>
<dbReference type="eggNOG" id="COG1457">
    <property type="taxonomic scope" value="Bacteria"/>
</dbReference>
<reference evidence="16" key="6">
    <citation type="submission" date="2011-05" db="EMBL/GenBank/DDBJ databases">
        <title>Complete sequence of Collimonas fungivorans Ter331.</title>
        <authorList>
            <person name="Leveau J.H."/>
        </authorList>
    </citation>
    <scope>NUCLEOTIDE SEQUENCE [LARGE SCALE GENOMIC DNA]</scope>
    <source>
        <strain evidence="16">Ter331</strain>
    </source>
</reference>
<dbReference type="InterPro" id="IPR003594">
    <property type="entry name" value="HATPase_dom"/>
</dbReference>
<dbReference type="eggNOG" id="COG0784">
    <property type="taxonomic scope" value="Bacteria"/>
</dbReference>
<dbReference type="AlphaFoldDB" id="G0ACG2"/>
<protein>
    <recommendedName>
        <fullName evidence="10">Virulence sensor protein BvgS</fullName>
        <ecNumber evidence="2">2.7.13.3</ecNumber>
    </recommendedName>
</protein>
<dbReference type="Pfam" id="PF02518">
    <property type="entry name" value="HATPase_c"/>
    <property type="match status" value="1"/>
</dbReference>
<dbReference type="Gene3D" id="1.10.4160.10">
    <property type="entry name" value="Hydantoin permease"/>
    <property type="match status" value="1"/>
</dbReference>
<comment type="catalytic activity">
    <reaction evidence="1">
        <text>ATP + protein L-histidine = ADP + protein N-phospho-L-histidine.</text>
        <dbReference type="EC" id="2.7.13.3"/>
    </reaction>
</comment>
<evidence type="ECO:0000256" key="1">
    <source>
        <dbReference type="ARBA" id="ARBA00000085"/>
    </source>
</evidence>
<reference evidence="15 16" key="1">
    <citation type="journal article" date="2004" name="Environ. Microbiol.">
        <title>Phylogeny-function analysis of (meta)genomic libraries: screening for expression of ribosomal RNA genes by large-insert library fluorescent in situ hybridization (LIL-FISH).</title>
        <authorList>
            <person name="Leveau J.H."/>
            <person name="Gerards S."/>
            <person name="de Boer W."/>
            <person name="van Veen J.A."/>
        </authorList>
    </citation>
    <scope>NUCLEOTIDE SEQUENCE [LARGE SCALE GENOMIC DNA]</scope>
    <source>
        <strain evidence="15 16">Ter331</strain>
    </source>
</reference>
<name>G0ACG2_COLFT</name>
<dbReference type="SMART" id="SM00388">
    <property type="entry name" value="HisKA"/>
    <property type="match status" value="1"/>
</dbReference>
<feature type="transmembrane region" description="Helical" evidence="12">
    <location>
        <begin position="150"/>
        <end position="175"/>
    </location>
</feature>
<evidence type="ECO:0000256" key="3">
    <source>
        <dbReference type="ARBA" id="ARBA00022553"/>
    </source>
</evidence>
<dbReference type="SUPFAM" id="SSF55874">
    <property type="entry name" value="ATPase domain of HSP90 chaperone/DNA topoisomerase II/histidine kinase"/>
    <property type="match status" value="1"/>
</dbReference>
<evidence type="ECO:0000256" key="11">
    <source>
        <dbReference type="PROSITE-ProRule" id="PRU00169"/>
    </source>
</evidence>
<proteinExistence type="predicted"/>
<dbReference type="Gene3D" id="3.30.565.10">
    <property type="entry name" value="Histidine kinase-like ATPase, C-terminal domain"/>
    <property type="match status" value="1"/>
</dbReference>
<dbReference type="SMART" id="SM00448">
    <property type="entry name" value="REC"/>
    <property type="match status" value="1"/>
</dbReference>
<feature type="transmembrane region" description="Helical" evidence="12">
    <location>
        <begin position="223"/>
        <end position="239"/>
    </location>
</feature>
<feature type="transmembrane region" description="Helical" evidence="12">
    <location>
        <begin position="651"/>
        <end position="672"/>
    </location>
</feature>
<evidence type="ECO:0000259" key="13">
    <source>
        <dbReference type="PROSITE" id="PS50109"/>
    </source>
</evidence>
<evidence type="ECO:0000256" key="9">
    <source>
        <dbReference type="ARBA" id="ARBA00058004"/>
    </source>
</evidence>
<feature type="transmembrane region" description="Helical" evidence="12">
    <location>
        <begin position="469"/>
        <end position="492"/>
    </location>
</feature>
<dbReference type="InterPro" id="IPR004358">
    <property type="entry name" value="Sig_transdc_His_kin-like_C"/>
</dbReference>
<feature type="transmembrane region" description="Helical" evidence="12">
    <location>
        <begin position="608"/>
        <end position="631"/>
    </location>
</feature>
<feature type="transmembrane region" description="Helical" evidence="12">
    <location>
        <begin position="259"/>
        <end position="279"/>
    </location>
</feature>
<keyword evidence="5" id="KW-0732">Signal</keyword>
<reference evidence="15 16" key="2">
    <citation type="journal article" date="2006" name="J. Microbiol. Methods">
        <title>Genomic flank-sequencing of plasposon insertion sites for rapid identification of functional genes.</title>
        <authorList>
            <person name="Leveau J.H."/>
            <person name="Gerards S."/>
            <person name="Fritsche K."/>
            <person name="Zondag G."/>
            <person name="van Veen J.A."/>
        </authorList>
    </citation>
    <scope>NUCLEOTIDE SEQUENCE [LARGE SCALE GENOMIC DNA]</scope>
    <source>
        <strain evidence="15 16">Ter331</strain>
    </source>
</reference>
<evidence type="ECO:0000256" key="4">
    <source>
        <dbReference type="ARBA" id="ARBA00022679"/>
    </source>
</evidence>
<feature type="domain" description="Response regulatory" evidence="14">
    <location>
        <begin position="965"/>
        <end position="1080"/>
    </location>
</feature>
<feature type="transmembrane region" description="Helical" evidence="12">
    <location>
        <begin position="86"/>
        <end position="110"/>
    </location>
</feature>